<evidence type="ECO:0000313" key="3">
    <source>
        <dbReference type="Proteomes" id="UP001152795"/>
    </source>
</evidence>
<sequence>MATSSDFALKITKLNGSNYRNWAFNIRLYLQSFDLYGHVDGSAVSPGEDASDAVKQAFRTASKKAWTYICLAIEPGQQIHVRDTTTAKQAWDALKNQFQRESILQKIRLRQQYYTCKFHSGGNMLAHINNMRSLHDQLKEMGINVDDKELAMTLLGSLPEEFKPLITALDAVGENNLSYEKVKGMLLNDVDRKSDMKKNEDAFSAQRGFSAKGKDGRDMRGHFARDCPKKNPKNKKFANVVKGEQEEDVHEVTNQEALFTSNDDSNCGWIIDSGATQHMTSEKNRLVNYVEFKQPCKVNLGDDRTIFAFGKGAYNLVADLVMGKLGALIQFDGVQCKIERNSKLLATGELHGKLYMLKIIPGVENINVAREATDKICGIVNLDI</sequence>
<dbReference type="Pfam" id="PF22936">
    <property type="entry name" value="Pol_BBD"/>
    <property type="match status" value="1"/>
</dbReference>
<reference evidence="2" key="1">
    <citation type="submission" date="2020-04" db="EMBL/GenBank/DDBJ databases">
        <authorList>
            <person name="Alioto T."/>
            <person name="Alioto T."/>
            <person name="Gomez Garrido J."/>
        </authorList>
    </citation>
    <scope>NUCLEOTIDE SEQUENCE</scope>
    <source>
        <strain evidence="2">A484AB</strain>
    </source>
</reference>
<dbReference type="OrthoDB" id="439192at2759"/>
<dbReference type="Proteomes" id="UP001152795">
    <property type="component" value="Unassembled WGS sequence"/>
</dbReference>
<organism evidence="2 3">
    <name type="scientific">Paramuricea clavata</name>
    <name type="common">Red gorgonian</name>
    <name type="synonym">Violescent sea-whip</name>
    <dbReference type="NCBI Taxonomy" id="317549"/>
    <lineage>
        <taxon>Eukaryota</taxon>
        <taxon>Metazoa</taxon>
        <taxon>Cnidaria</taxon>
        <taxon>Anthozoa</taxon>
        <taxon>Octocorallia</taxon>
        <taxon>Malacalcyonacea</taxon>
        <taxon>Plexauridae</taxon>
        <taxon>Paramuricea</taxon>
    </lineage>
</organism>
<evidence type="ECO:0000313" key="2">
    <source>
        <dbReference type="EMBL" id="CAB4029134.1"/>
    </source>
</evidence>
<accession>A0A6S7JG89</accession>
<dbReference type="AlphaFoldDB" id="A0A6S7JG89"/>
<dbReference type="EMBL" id="CACRXK020015968">
    <property type="protein sequence ID" value="CAB4029134.1"/>
    <property type="molecule type" value="Genomic_DNA"/>
</dbReference>
<comment type="caution">
    <text evidence="2">The sequence shown here is derived from an EMBL/GenBank/DDBJ whole genome shotgun (WGS) entry which is preliminary data.</text>
</comment>
<name>A0A6S7JG89_PARCT</name>
<gene>
    <name evidence="2" type="ORF">PACLA_8A084459</name>
</gene>
<feature type="domain" description="Retrovirus-related Pol polyprotein from transposon TNT 1-94-like beta-barrel" evidence="1">
    <location>
        <begin position="269"/>
        <end position="317"/>
    </location>
</feature>
<dbReference type="Pfam" id="PF14223">
    <property type="entry name" value="Retrotran_gag_2"/>
    <property type="match status" value="1"/>
</dbReference>
<proteinExistence type="predicted"/>
<evidence type="ECO:0000259" key="1">
    <source>
        <dbReference type="Pfam" id="PF22936"/>
    </source>
</evidence>
<dbReference type="InterPro" id="IPR054722">
    <property type="entry name" value="PolX-like_BBD"/>
</dbReference>
<dbReference type="PANTHER" id="PTHR47481:SF31">
    <property type="entry name" value="OS01G0873500 PROTEIN"/>
    <property type="match status" value="1"/>
</dbReference>
<dbReference type="PANTHER" id="PTHR47481">
    <property type="match status" value="1"/>
</dbReference>
<keyword evidence="3" id="KW-1185">Reference proteome</keyword>
<protein>
    <submittedName>
        <fullName evidence="2">RNA-dependent DNA polymerase</fullName>
    </submittedName>
</protein>